<evidence type="ECO:0000313" key="2">
    <source>
        <dbReference type="Proteomes" id="UP000002318"/>
    </source>
</evidence>
<name>E1R6W7_SEDSS</name>
<dbReference type="InterPro" id="IPR011604">
    <property type="entry name" value="PDDEXK-like_dom_sf"/>
</dbReference>
<sequence length="212" mass="23963">MTIEARINIDFAPEEHTYRVDGRKVSSVTSILKSEGFIDTRWYKPSGTSRGEMVHQGTEAIDRGHLTIAQFPPSEIIPYLKAWQAFKADIGVSEFVIIELPIGSKVMEYGGIPDRVAVINGEYWLLDIKSGAHELWHGHQLAAYKIALEETFGLPIAKRRVVHLKKTGKYSICGEDKKIGSFDLPVWEQQWIAIATARLIKQRYAKIKPETV</sequence>
<dbReference type="AlphaFoldDB" id="E1R6W7"/>
<organism evidence="1 2">
    <name type="scientific">Sediminispirochaeta smaragdinae (strain DSM 11293 / JCM 15392 / SEBR 4228)</name>
    <name type="common">Spirochaeta smaragdinae</name>
    <dbReference type="NCBI Taxonomy" id="573413"/>
    <lineage>
        <taxon>Bacteria</taxon>
        <taxon>Pseudomonadati</taxon>
        <taxon>Spirochaetota</taxon>
        <taxon>Spirochaetia</taxon>
        <taxon>Spirochaetales</taxon>
        <taxon>Spirochaetaceae</taxon>
        <taxon>Sediminispirochaeta</taxon>
    </lineage>
</organism>
<reference evidence="1 2" key="1">
    <citation type="journal article" date="2010" name="Stand. Genomic Sci.">
        <title>Complete genome sequence of Spirochaeta smaragdinae type strain (SEBR 4228).</title>
        <authorList>
            <person name="Mavromatis K."/>
            <person name="Yasawong M."/>
            <person name="Chertkov O."/>
            <person name="Lapidus A."/>
            <person name="Lucas S."/>
            <person name="Nolan M."/>
            <person name="Del Rio T.G."/>
            <person name="Tice H."/>
            <person name="Cheng J.F."/>
            <person name="Pitluck S."/>
            <person name="Liolios K."/>
            <person name="Ivanova N."/>
            <person name="Tapia R."/>
            <person name="Han C."/>
            <person name="Bruce D."/>
            <person name="Goodwin L."/>
            <person name="Pati A."/>
            <person name="Chen A."/>
            <person name="Palaniappan K."/>
            <person name="Land M."/>
            <person name="Hauser L."/>
            <person name="Chang Y.J."/>
            <person name="Jeffries C.D."/>
            <person name="Detter J.C."/>
            <person name="Rohde M."/>
            <person name="Brambilla E."/>
            <person name="Spring S."/>
            <person name="Goker M."/>
            <person name="Sikorski J."/>
            <person name="Woyke T."/>
            <person name="Bristow J."/>
            <person name="Eisen J.A."/>
            <person name="Markowitz V."/>
            <person name="Hugenholtz P."/>
            <person name="Klenk H.P."/>
            <person name="Kyrpides N.C."/>
        </authorList>
    </citation>
    <scope>NUCLEOTIDE SEQUENCE [LARGE SCALE GENOMIC DNA]</scope>
    <source>
        <strain evidence="2">DSM 11293 / JCM 15392 / SEBR 4228</strain>
    </source>
</reference>
<dbReference type="Proteomes" id="UP000002318">
    <property type="component" value="Chromosome"/>
</dbReference>
<gene>
    <name evidence="1" type="ordered locus">Spirs_2174</name>
</gene>
<dbReference type="EMBL" id="CP002116">
    <property type="protein sequence ID" value="ADK81294.1"/>
    <property type="molecule type" value="Genomic_DNA"/>
</dbReference>
<dbReference type="HOGENOM" id="CLU_1299106_0_0_12"/>
<protein>
    <recommendedName>
        <fullName evidence="3">PD-(D/E)XK endonuclease-like domain-containing protein</fullName>
    </recommendedName>
</protein>
<keyword evidence="2" id="KW-1185">Reference proteome</keyword>
<dbReference type="Gene3D" id="3.90.320.10">
    <property type="match status" value="1"/>
</dbReference>
<dbReference type="KEGG" id="ssm:Spirs_2174"/>
<accession>E1R6W7</accession>
<dbReference type="eggNOG" id="ENOG502ZP1A">
    <property type="taxonomic scope" value="Bacteria"/>
</dbReference>
<dbReference type="RefSeq" id="WP_013254758.1">
    <property type="nucleotide sequence ID" value="NC_014364.1"/>
</dbReference>
<evidence type="ECO:0000313" key="1">
    <source>
        <dbReference type="EMBL" id="ADK81294.1"/>
    </source>
</evidence>
<evidence type="ECO:0008006" key="3">
    <source>
        <dbReference type="Google" id="ProtNLM"/>
    </source>
</evidence>
<dbReference type="OrthoDB" id="1493397at2"/>
<proteinExistence type="predicted"/>
<dbReference type="STRING" id="573413.Spirs_2174"/>